<proteinExistence type="predicted"/>
<feature type="compositionally biased region" description="Low complexity" evidence="1">
    <location>
        <begin position="108"/>
        <end position="120"/>
    </location>
</feature>
<accession>A0A8J5WI54</accession>
<comment type="caution">
    <text evidence="2">The sequence shown here is derived from an EMBL/GenBank/DDBJ whole genome shotgun (WGS) entry which is preliminary data.</text>
</comment>
<evidence type="ECO:0000256" key="1">
    <source>
        <dbReference type="SAM" id="MobiDB-lite"/>
    </source>
</evidence>
<dbReference type="AlphaFoldDB" id="A0A8J5WI54"/>
<reference evidence="2" key="2">
    <citation type="submission" date="2021-02" db="EMBL/GenBank/DDBJ databases">
        <authorList>
            <person name="Kimball J.A."/>
            <person name="Haas M.W."/>
            <person name="Macchietto M."/>
            <person name="Kono T."/>
            <person name="Duquette J."/>
            <person name="Shao M."/>
        </authorList>
    </citation>
    <scope>NUCLEOTIDE SEQUENCE</scope>
    <source>
        <tissue evidence="2">Fresh leaf tissue</tissue>
    </source>
</reference>
<dbReference type="EMBL" id="JAAALK010000082">
    <property type="protein sequence ID" value="KAG8088659.1"/>
    <property type="molecule type" value="Genomic_DNA"/>
</dbReference>
<name>A0A8J5WI54_ZIZPA</name>
<evidence type="ECO:0000313" key="2">
    <source>
        <dbReference type="EMBL" id="KAG8088659.1"/>
    </source>
</evidence>
<keyword evidence="3" id="KW-1185">Reference proteome</keyword>
<organism evidence="2 3">
    <name type="scientific">Zizania palustris</name>
    <name type="common">Northern wild rice</name>
    <dbReference type="NCBI Taxonomy" id="103762"/>
    <lineage>
        <taxon>Eukaryota</taxon>
        <taxon>Viridiplantae</taxon>
        <taxon>Streptophyta</taxon>
        <taxon>Embryophyta</taxon>
        <taxon>Tracheophyta</taxon>
        <taxon>Spermatophyta</taxon>
        <taxon>Magnoliopsida</taxon>
        <taxon>Liliopsida</taxon>
        <taxon>Poales</taxon>
        <taxon>Poaceae</taxon>
        <taxon>BOP clade</taxon>
        <taxon>Oryzoideae</taxon>
        <taxon>Oryzeae</taxon>
        <taxon>Zizaniinae</taxon>
        <taxon>Zizania</taxon>
    </lineage>
</organism>
<sequence length="120" mass="13172">MRSRKSSKKLRLLHPTERDHTTFRLKDDDDDTWLRLSGSPITSSLQPDADYVTVRGGCSCATGADPPRDAHAIDATDIDVLLAAAPPFRLWMWLSGACTTRRTRGTGRTRSSSSVGSRPS</sequence>
<evidence type="ECO:0000313" key="3">
    <source>
        <dbReference type="Proteomes" id="UP000729402"/>
    </source>
</evidence>
<gene>
    <name evidence="2" type="ORF">GUJ93_ZPchr0010g7485</name>
</gene>
<feature type="region of interest" description="Disordered" evidence="1">
    <location>
        <begin position="101"/>
        <end position="120"/>
    </location>
</feature>
<reference evidence="2" key="1">
    <citation type="journal article" date="2021" name="bioRxiv">
        <title>Whole Genome Assembly and Annotation of Northern Wild Rice, Zizania palustris L., Supports a Whole Genome Duplication in the Zizania Genus.</title>
        <authorList>
            <person name="Haas M."/>
            <person name="Kono T."/>
            <person name="Macchietto M."/>
            <person name="Millas R."/>
            <person name="McGilp L."/>
            <person name="Shao M."/>
            <person name="Duquette J."/>
            <person name="Hirsch C.N."/>
            <person name="Kimball J."/>
        </authorList>
    </citation>
    <scope>NUCLEOTIDE SEQUENCE</scope>
    <source>
        <tissue evidence="2">Fresh leaf tissue</tissue>
    </source>
</reference>
<protein>
    <submittedName>
        <fullName evidence="2">Uncharacterized protein</fullName>
    </submittedName>
</protein>
<dbReference type="Proteomes" id="UP000729402">
    <property type="component" value="Unassembled WGS sequence"/>
</dbReference>